<reference evidence="3" key="1">
    <citation type="submission" date="2018-02" db="EMBL/GenBank/DDBJ databases">
        <authorList>
            <person name="Moore K."/>
            <person name="Momper L."/>
        </authorList>
    </citation>
    <scope>NUCLEOTIDE SEQUENCE [LARGE SCALE GENOMIC DNA]</scope>
    <source>
        <strain evidence="3">ULC18</strain>
    </source>
</reference>
<protein>
    <submittedName>
        <fullName evidence="2">Uncharacterized protein</fullName>
    </submittedName>
</protein>
<evidence type="ECO:0000313" key="2">
    <source>
        <dbReference type="EMBL" id="PSB31903.1"/>
    </source>
</evidence>
<sequence length="206" mass="22886">MFDFFPKFFRCSLVVLAASSVGVAVVPPLKTSAHPLGAVAIAAQPAVDVPFEVCGEAQTWVRPTKAEQAKKLQSLPRYAGDLANQPLQGVAQRFWQQKIFSFTQYGLSLRMEPIYLSGLWSVQDTLWKCYNADNVTQINTGKTAEVWVLSHRVTRIRWTGEQYVMVVQPAQAGVQFIQFPRRESRSALPLKVVTEMGAKLTVVAGN</sequence>
<feature type="signal peptide" evidence="1">
    <location>
        <begin position="1"/>
        <end position="17"/>
    </location>
</feature>
<name>A0A2T1EGS3_9CYAN</name>
<dbReference type="RefSeq" id="WP_106255535.1">
    <property type="nucleotide sequence ID" value="NZ_CAWNSW010000125.1"/>
</dbReference>
<feature type="chain" id="PRO_5015687305" evidence="1">
    <location>
        <begin position="18"/>
        <end position="206"/>
    </location>
</feature>
<keyword evidence="3" id="KW-1185">Reference proteome</keyword>
<proteinExistence type="predicted"/>
<dbReference type="OrthoDB" id="513964at2"/>
<evidence type="ECO:0000256" key="1">
    <source>
        <dbReference type="SAM" id="SignalP"/>
    </source>
</evidence>
<dbReference type="Proteomes" id="UP000239576">
    <property type="component" value="Unassembled WGS sequence"/>
</dbReference>
<keyword evidence="1" id="KW-0732">Signal</keyword>
<organism evidence="2 3">
    <name type="scientific">Stenomitos frigidus ULC18</name>
    <dbReference type="NCBI Taxonomy" id="2107698"/>
    <lineage>
        <taxon>Bacteria</taxon>
        <taxon>Bacillati</taxon>
        <taxon>Cyanobacteriota</taxon>
        <taxon>Cyanophyceae</taxon>
        <taxon>Leptolyngbyales</taxon>
        <taxon>Leptolyngbyaceae</taxon>
        <taxon>Stenomitos</taxon>
    </lineage>
</organism>
<gene>
    <name evidence="2" type="ORF">C7B82_06730</name>
</gene>
<reference evidence="2 3" key="2">
    <citation type="submission" date="2018-03" db="EMBL/GenBank/DDBJ databases">
        <title>The ancient ancestry and fast evolution of plastids.</title>
        <authorList>
            <person name="Moore K.R."/>
            <person name="Magnabosco C."/>
            <person name="Momper L."/>
            <person name="Gold D.A."/>
            <person name="Bosak T."/>
            <person name="Fournier G.P."/>
        </authorList>
    </citation>
    <scope>NUCLEOTIDE SEQUENCE [LARGE SCALE GENOMIC DNA]</scope>
    <source>
        <strain evidence="2 3">ULC18</strain>
    </source>
</reference>
<comment type="caution">
    <text evidence="2">The sequence shown here is derived from an EMBL/GenBank/DDBJ whole genome shotgun (WGS) entry which is preliminary data.</text>
</comment>
<dbReference type="EMBL" id="PVWK01000031">
    <property type="protein sequence ID" value="PSB31903.1"/>
    <property type="molecule type" value="Genomic_DNA"/>
</dbReference>
<dbReference type="AlphaFoldDB" id="A0A2T1EGS3"/>
<accession>A0A2T1EGS3</accession>
<evidence type="ECO:0000313" key="3">
    <source>
        <dbReference type="Proteomes" id="UP000239576"/>
    </source>
</evidence>